<sequence length="180" mass="20621">MVITAFIRQKLYEHIVYKVRRHIITLVPAILGFLVLLAIPVALYLLITRLFPELLLGAFSYPLLVLAGSIYYLSVILFFYTYFVSFYLDLLIVTNDRLLHIEQQGLFARTISEVDLYKIQDITSAIDGFIPSIFNYGNMLIQTAGAVEKFIITSVPHPEMLRQAILDLAEADRKFHHSNP</sequence>
<reference evidence="3 4" key="1">
    <citation type="journal article" date="2015" name="Nature">
        <title>rRNA introns, odd ribosomes, and small enigmatic genomes across a large radiation of phyla.</title>
        <authorList>
            <person name="Brown C.T."/>
            <person name="Hug L.A."/>
            <person name="Thomas B.C."/>
            <person name="Sharon I."/>
            <person name="Castelle C.J."/>
            <person name="Singh A."/>
            <person name="Wilkins M.J."/>
            <person name="Williams K.H."/>
            <person name="Banfield J.F."/>
        </authorList>
    </citation>
    <scope>NUCLEOTIDE SEQUENCE [LARGE SCALE GENOMIC DNA]</scope>
</reference>
<dbReference type="PANTHER" id="PTHR37938:SF1">
    <property type="entry name" value="BLL0215 PROTEIN"/>
    <property type="match status" value="1"/>
</dbReference>
<protein>
    <recommendedName>
        <fullName evidence="2">YdbS-like PH domain-containing protein</fullName>
    </recommendedName>
</protein>
<name>A0A0G1VS49_9BACT</name>
<evidence type="ECO:0000259" key="2">
    <source>
        <dbReference type="Pfam" id="PF03703"/>
    </source>
</evidence>
<evidence type="ECO:0000256" key="1">
    <source>
        <dbReference type="SAM" id="Phobius"/>
    </source>
</evidence>
<dbReference type="Pfam" id="PF03703">
    <property type="entry name" value="bPH_2"/>
    <property type="match status" value="1"/>
</dbReference>
<evidence type="ECO:0000313" key="3">
    <source>
        <dbReference type="EMBL" id="KKW09338.1"/>
    </source>
</evidence>
<organism evidence="3 4">
    <name type="scientific">Candidatus Kaiserbacteria bacterium GW2011_GWA2_49_19</name>
    <dbReference type="NCBI Taxonomy" id="1618669"/>
    <lineage>
        <taxon>Bacteria</taxon>
        <taxon>Candidatus Kaiseribacteriota</taxon>
    </lineage>
</organism>
<dbReference type="Proteomes" id="UP000033965">
    <property type="component" value="Unassembled WGS sequence"/>
</dbReference>
<comment type="caution">
    <text evidence="3">The sequence shown here is derived from an EMBL/GenBank/DDBJ whole genome shotgun (WGS) entry which is preliminary data.</text>
</comment>
<feature type="domain" description="YdbS-like PH" evidence="2">
    <location>
        <begin position="93"/>
        <end position="164"/>
    </location>
</feature>
<evidence type="ECO:0000313" key="4">
    <source>
        <dbReference type="Proteomes" id="UP000033965"/>
    </source>
</evidence>
<dbReference type="InterPro" id="IPR005182">
    <property type="entry name" value="YdbS-like_PH"/>
</dbReference>
<dbReference type="EMBL" id="LCPZ01000003">
    <property type="protein sequence ID" value="KKW09338.1"/>
    <property type="molecule type" value="Genomic_DNA"/>
</dbReference>
<feature type="transmembrane region" description="Helical" evidence="1">
    <location>
        <begin position="59"/>
        <end position="88"/>
    </location>
</feature>
<keyword evidence="1" id="KW-1133">Transmembrane helix</keyword>
<keyword evidence="1" id="KW-0472">Membrane</keyword>
<dbReference type="PANTHER" id="PTHR37938">
    <property type="entry name" value="BLL0215 PROTEIN"/>
    <property type="match status" value="1"/>
</dbReference>
<dbReference type="AlphaFoldDB" id="A0A0G1VS49"/>
<proteinExistence type="predicted"/>
<accession>A0A0G1VS49</accession>
<keyword evidence="1" id="KW-0812">Transmembrane</keyword>
<feature type="transmembrane region" description="Helical" evidence="1">
    <location>
        <begin position="23"/>
        <end position="47"/>
    </location>
</feature>
<gene>
    <name evidence="3" type="ORF">UY44_C0003G0011</name>
</gene>